<keyword evidence="8" id="KW-0902">Two-component regulatory system</keyword>
<dbReference type="InterPro" id="IPR050482">
    <property type="entry name" value="Sensor_HK_TwoCompSys"/>
</dbReference>
<dbReference type="Gene3D" id="3.30.565.10">
    <property type="entry name" value="Histidine kinase-like ATPase, C-terminal domain"/>
    <property type="match status" value="1"/>
</dbReference>
<dbReference type="RefSeq" id="WP_154760703.1">
    <property type="nucleotide sequence ID" value="NZ_WMBA01000073.1"/>
</dbReference>
<feature type="transmembrane region" description="Helical" evidence="9">
    <location>
        <begin position="109"/>
        <end position="134"/>
    </location>
</feature>
<gene>
    <name evidence="11" type="ORF">GKO32_32310</name>
</gene>
<protein>
    <recommendedName>
        <fullName evidence="2">histidine kinase</fullName>
        <ecNumber evidence="2">2.7.13.3</ecNumber>
    </recommendedName>
</protein>
<evidence type="ECO:0000256" key="4">
    <source>
        <dbReference type="ARBA" id="ARBA00022679"/>
    </source>
</evidence>
<comment type="caution">
    <text evidence="11">The sequence shown here is derived from an EMBL/GenBank/DDBJ whole genome shotgun (WGS) entry which is preliminary data.</text>
</comment>
<keyword evidence="6 11" id="KW-0418">Kinase</keyword>
<evidence type="ECO:0000256" key="2">
    <source>
        <dbReference type="ARBA" id="ARBA00012438"/>
    </source>
</evidence>
<dbReference type="CDD" id="cd16917">
    <property type="entry name" value="HATPase_UhpB-NarQ-NarX-like"/>
    <property type="match status" value="1"/>
</dbReference>
<evidence type="ECO:0000256" key="9">
    <source>
        <dbReference type="SAM" id="Phobius"/>
    </source>
</evidence>
<name>A0A6N7ZA73_9PSEU</name>
<keyword evidence="9" id="KW-0812">Transmembrane</keyword>
<keyword evidence="9" id="KW-0472">Membrane</keyword>
<organism evidence="11 12">
    <name type="scientific">Amycolatopsis pithecellobii</name>
    <dbReference type="NCBI Taxonomy" id="664692"/>
    <lineage>
        <taxon>Bacteria</taxon>
        <taxon>Bacillati</taxon>
        <taxon>Actinomycetota</taxon>
        <taxon>Actinomycetes</taxon>
        <taxon>Pseudonocardiales</taxon>
        <taxon>Pseudonocardiaceae</taxon>
        <taxon>Amycolatopsis</taxon>
    </lineage>
</organism>
<dbReference type="Pfam" id="PF07730">
    <property type="entry name" value="HisKA_3"/>
    <property type="match status" value="1"/>
</dbReference>
<dbReference type="Gene3D" id="1.20.5.1930">
    <property type="match status" value="1"/>
</dbReference>
<accession>A0A6N7ZA73</accession>
<evidence type="ECO:0000313" key="12">
    <source>
        <dbReference type="Proteomes" id="UP000440096"/>
    </source>
</evidence>
<dbReference type="PANTHER" id="PTHR24421">
    <property type="entry name" value="NITRATE/NITRITE SENSOR PROTEIN NARX-RELATED"/>
    <property type="match status" value="1"/>
</dbReference>
<dbReference type="OrthoDB" id="5242012at2"/>
<feature type="transmembrane region" description="Helical" evidence="9">
    <location>
        <begin position="36"/>
        <end position="58"/>
    </location>
</feature>
<keyword evidence="4" id="KW-0808">Transferase</keyword>
<dbReference type="InterPro" id="IPR003594">
    <property type="entry name" value="HATPase_dom"/>
</dbReference>
<dbReference type="AlphaFoldDB" id="A0A6N7ZA73"/>
<dbReference type="InterPro" id="IPR025828">
    <property type="entry name" value="Put_sensor_dom"/>
</dbReference>
<feature type="domain" description="Histidine kinase/HSP90-like ATPase" evidence="10">
    <location>
        <begin position="328"/>
        <end position="418"/>
    </location>
</feature>
<proteinExistence type="predicted"/>
<evidence type="ECO:0000256" key="8">
    <source>
        <dbReference type="ARBA" id="ARBA00023012"/>
    </source>
</evidence>
<evidence type="ECO:0000256" key="3">
    <source>
        <dbReference type="ARBA" id="ARBA00022553"/>
    </source>
</evidence>
<dbReference type="Pfam" id="PF13796">
    <property type="entry name" value="Sensor"/>
    <property type="match status" value="1"/>
</dbReference>
<evidence type="ECO:0000256" key="6">
    <source>
        <dbReference type="ARBA" id="ARBA00022777"/>
    </source>
</evidence>
<evidence type="ECO:0000256" key="7">
    <source>
        <dbReference type="ARBA" id="ARBA00022840"/>
    </source>
</evidence>
<dbReference type="GO" id="GO:0016020">
    <property type="term" value="C:membrane"/>
    <property type="evidence" value="ECO:0007669"/>
    <property type="project" value="InterPro"/>
</dbReference>
<dbReference type="InterPro" id="IPR036890">
    <property type="entry name" value="HATPase_C_sf"/>
</dbReference>
<dbReference type="SMART" id="SM00387">
    <property type="entry name" value="HATPase_c"/>
    <property type="match status" value="1"/>
</dbReference>
<keyword evidence="3" id="KW-0597">Phosphoprotein</keyword>
<dbReference type="SUPFAM" id="SSF55874">
    <property type="entry name" value="ATPase domain of HSP90 chaperone/DNA topoisomerase II/histidine kinase"/>
    <property type="match status" value="1"/>
</dbReference>
<dbReference type="Proteomes" id="UP000440096">
    <property type="component" value="Unassembled WGS sequence"/>
</dbReference>
<keyword evidence="5" id="KW-0547">Nucleotide-binding</keyword>
<dbReference type="PANTHER" id="PTHR24421:SF10">
    <property type="entry name" value="NITRATE_NITRITE SENSOR PROTEIN NARQ"/>
    <property type="match status" value="1"/>
</dbReference>
<reference evidence="11 12" key="1">
    <citation type="submission" date="2019-11" db="EMBL/GenBank/DDBJ databases">
        <title>Draft genome of Amycolatopsis RM579.</title>
        <authorList>
            <person name="Duangmal K."/>
            <person name="Mingma R."/>
        </authorList>
    </citation>
    <scope>NUCLEOTIDE SEQUENCE [LARGE SCALE GENOMIC DNA]</scope>
    <source>
        <strain evidence="11 12">RM579</strain>
    </source>
</reference>
<sequence length="418" mass="44021">MSPADTRAATSRSWGARARAALDALEHLISGLGTSVLAIVALVVLLIVAALSLIGVGLPLAPLALRMVHAVADRERARLTRWGPDVISPGPPPARLSDALRHRETQREIAWLALHAITGFVLGLVALMIALSIVRDGLFPLYWYLLPPGGATPSLGLWEVHDLPGAFTVSLLGVGWAFLAVAALPWLSRLQALPGRRLLRPGPDTDLALRIAHLTATRAAALDAHTTELRRIERSLHDGTQNRLVAVNVLLGAARRALTRDAAETDQILGRAQDAAEQALADLRAVVRSILPPVLAEGSLVGALTTLAANSPVDVRIDADLPGRYASSVEASVYFIVAEALTNIAKHSGARHAVVTLSRRDDLIHVEVVDDGRGGASESDGSGLSGIRRRVEAQDGTFTLASPAGGPTTVTVDLPCGL</sequence>
<dbReference type="EC" id="2.7.13.3" evidence="2"/>
<evidence type="ECO:0000313" key="11">
    <source>
        <dbReference type="EMBL" id="MTD58627.1"/>
    </source>
</evidence>
<dbReference type="GO" id="GO:0000155">
    <property type="term" value="F:phosphorelay sensor kinase activity"/>
    <property type="evidence" value="ECO:0007669"/>
    <property type="project" value="InterPro"/>
</dbReference>
<evidence type="ECO:0000256" key="5">
    <source>
        <dbReference type="ARBA" id="ARBA00022741"/>
    </source>
</evidence>
<dbReference type="GO" id="GO:0005524">
    <property type="term" value="F:ATP binding"/>
    <property type="evidence" value="ECO:0007669"/>
    <property type="project" value="UniProtKB-KW"/>
</dbReference>
<evidence type="ECO:0000259" key="10">
    <source>
        <dbReference type="SMART" id="SM00387"/>
    </source>
</evidence>
<evidence type="ECO:0000256" key="1">
    <source>
        <dbReference type="ARBA" id="ARBA00000085"/>
    </source>
</evidence>
<keyword evidence="9" id="KW-1133">Transmembrane helix</keyword>
<feature type="transmembrane region" description="Helical" evidence="9">
    <location>
        <begin position="165"/>
        <end position="187"/>
    </location>
</feature>
<keyword evidence="12" id="KW-1185">Reference proteome</keyword>
<keyword evidence="7" id="KW-0067">ATP-binding</keyword>
<dbReference type="EMBL" id="WMBA01000073">
    <property type="protein sequence ID" value="MTD58627.1"/>
    <property type="molecule type" value="Genomic_DNA"/>
</dbReference>
<dbReference type="InterPro" id="IPR011712">
    <property type="entry name" value="Sig_transdc_His_kin_sub3_dim/P"/>
</dbReference>
<comment type="catalytic activity">
    <reaction evidence="1">
        <text>ATP + protein L-histidine = ADP + protein N-phospho-L-histidine.</text>
        <dbReference type="EC" id="2.7.13.3"/>
    </reaction>
</comment>
<dbReference type="GO" id="GO:0046983">
    <property type="term" value="F:protein dimerization activity"/>
    <property type="evidence" value="ECO:0007669"/>
    <property type="project" value="InterPro"/>
</dbReference>
<dbReference type="Pfam" id="PF02518">
    <property type="entry name" value="HATPase_c"/>
    <property type="match status" value="1"/>
</dbReference>